<dbReference type="Proteomes" id="UP000236291">
    <property type="component" value="Unassembled WGS sequence"/>
</dbReference>
<organism evidence="1 2">
    <name type="scientific">Trifolium pratense</name>
    <name type="common">Red clover</name>
    <dbReference type="NCBI Taxonomy" id="57577"/>
    <lineage>
        <taxon>Eukaryota</taxon>
        <taxon>Viridiplantae</taxon>
        <taxon>Streptophyta</taxon>
        <taxon>Embryophyta</taxon>
        <taxon>Tracheophyta</taxon>
        <taxon>Spermatophyta</taxon>
        <taxon>Magnoliopsida</taxon>
        <taxon>eudicotyledons</taxon>
        <taxon>Gunneridae</taxon>
        <taxon>Pentapetalae</taxon>
        <taxon>rosids</taxon>
        <taxon>fabids</taxon>
        <taxon>Fabales</taxon>
        <taxon>Fabaceae</taxon>
        <taxon>Papilionoideae</taxon>
        <taxon>50 kb inversion clade</taxon>
        <taxon>NPAAA clade</taxon>
        <taxon>Hologalegina</taxon>
        <taxon>IRL clade</taxon>
        <taxon>Trifolieae</taxon>
        <taxon>Trifolium</taxon>
    </lineage>
</organism>
<reference evidence="1 2" key="2">
    <citation type="journal article" date="2017" name="Front. Plant Sci.">
        <title>Gene Classification and Mining of Molecular Markers Useful in Red Clover (Trifolium pratense) Breeding.</title>
        <authorList>
            <person name="Istvanek J."/>
            <person name="Dluhosova J."/>
            <person name="Dluhos P."/>
            <person name="Patkova L."/>
            <person name="Nedelnik J."/>
            <person name="Repkova J."/>
        </authorList>
    </citation>
    <scope>NUCLEOTIDE SEQUENCE [LARGE SCALE GENOMIC DNA]</scope>
    <source>
        <strain evidence="2">cv. Tatra</strain>
        <tissue evidence="1">Young leaves</tissue>
    </source>
</reference>
<dbReference type="EMBL" id="ASHM01001604">
    <property type="protein sequence ID" value="PNY06964.1"/>
    <property type="molecule type" value="Genomic_DNA"/>
</dbReference>
<comment type="caution">
    <text evidence="1">The sequence shown here is derived from an EMBL/GenBank/DDBJ whole genome shotgun (WGS) entry which is preliminary data.</text>
</comment>
<sequence>MEQYLAKKSTEAKVVRVGIDAVLGTPLLLVGMAAFADWDEANTIVWDMGNEEWVAEPKVVDAFTNFKAVHVEIDQ</sequence>
<evidence type="ECO:0000313" key="2">
    <source>
        <dbReference type="Proteomes" id="UP000236291"/>
    </source>
</evidence>
<reference evidence="1 2" key="1">
    <citation type="journal article" date="2014" name="Am. J. Bot.">
        <title>Genome assembly and annotation for red clover (Trifolium pratense; Fabaceae).</title>
        <authorList>
            <person name="Istvanek J."/>
            <person name="Jaros M."/>
            <person name="Krenek A."/>
            <person name="Repkova J."/>
        </authorList>
    </citation>
    <scope>NUCLEOTIDE SEQUENCE [LARGE SCALE GENOMIC DNA]</scope>
    <source>
        <strain evidence="2">cv. Tatra</strain>
        <tissue evidence="1">Young leaves</tissue>
    </source>
</reference>
<proteinExistence type="predicted"/>
<dbReference type="AlphaFoldDB" id="A0A2K3NV97"/>
<protein>
    <submittedName>
        <fullName evidence="1">Uncharacterized protein</fullName>
    </submittedName>
</protein>
<gene>
    <name evidence="1" type="ORF">L195_g003447</name>
</gene>
<evidence type="ECO:0000313" key="1">
    <source>
        <dbReference type="EMBL" id="PNY06964.1"/>
    </source>
</evidence>
<name>A0A2K3NV97_TRIPR</name>
<accession>A0A2K3NV97</accession>